<feature type="compositionally biased region" description="Basic and acidic residues" evidence="1">
    <location>
        <begin position="2970"/>
        <end position="2992"/>
    </location>
</feature>
<feature type="region of interest" description="Disordered" evidence="1">
    <location>
        <begin position="2201"/>
        <end position="2225"/>
    </location>
</feature>
<feature type="compositionally biased region" description="Basic and acidic residues" evidence="1">
    <location>
        <begin position="1942"/>
        <end position="1954"/>
    </location>
</feature>
<feature type="region of interest" description="Disordered" evidence="1">
    <location>
        <begin position="4978"/>
        <end position="5052"/>
    </location>
</feature>
<feature type="compositionally biased region" description="Basic and acidic residues" evidence="1">
    <location>
        <begin position="2591"/>
        <end position="2606"/>
    </location>
</feature>
<feature type="compositionally biased region" description="Basic and acidic residues" evidence="1">
    <location>
        <begin position="466"/>
        <end position="488"/>
    </location>
</feature>
<feature type="region of interest" description="Disordered" evidence="1">
    <location>
        <begin position="813"/>
        <end position="960"/>
    </location>
</feature>
<feature type="compositionally biased region" description="Polar residues" evidence="1">
    <location>
        <begin position="5252"/>
        <end position="5262"/>
    </location>
</feature>
<feature type="compositionally biased region" description="Basic and acidic residues" evidence="1">
    <location>
        <begin position="1292"/>
        <end position="1305"/>
    </location>
</feature>
<feature type="compositionally biased region" description="Basic and acidic residues" evidence="1">
    <location>
        <begin position="1754"/>
        <end position="1765"/>
    </location>
</feature>
<sequence>MVLSEDEEQLQEGERSETGEETGREVKDKMPRSNDTEEGLLEDDTTKVYSTVHTGEKIVKPSFQVESPEEAASKSSGEDERNNTTVEEPHLSKQVHDGHGIQAIPREQIAEANVVFVTPKPIEEEMTKNHQDKENKTKNSREEDGCLKSIKEGNVNDLSQESIGVGPNQNFEDDKKETTNLSKGETFYEQQTASVRACERIALGTIHNPESLENIPGASKQEEGLQGDSEYLAPTEASANDEDKNASSAQVAEDTNDNRLAETTENSAKVIPQGEEDLQQGLQINESPENILGASLVKRKEGQQGEVENQHSTESSIENRDEVTSSIKNTEIGARVIGGEEETDHTLKNDEPGETDCEVESPGEVLDTAKQGNGLQGDDDNLVPPETSINKRDELTSSVKTFGDNHENNRLAEATENSAKTTPEGEDSEPPLQRDETGESIALETAHGVEIPKNISDLALVKQDKGLQEECEKITPPEAEIEKRHEDTSYNSLSEATENSVKATPEGQEDSEHALHKHETRESIALETNHGVGNPKNIPESALVKQEEVLQGEVENQYSTESSIENRDKETSSIKVAEDNDKNNRPVETTENHARVIQQGEEERDQVLPNDEPGETDREVESPGEVLDTVKQGNGLQGDDEKVVPPETSINKRDELISSVGMYGDNHENNRLEGEDSEPPLQRDETGESIALETAHGVEIPKNIPDLALVKQDKGLQAECEELASTEAEIEKGDGDTSYVKVTEDNYANNKLVEATVNSTKTTPEGEEDPETSIVLETAHGVEIPKNIPDLALVKQEEGLQAECEKIALPEAEIEKQHEDTSCVKVDEDKDVNNSLAEATENSAKATPEGQEDSEHALHEHETRESIALETYHGVESPKNIPDTALVKQEEVLQGEVENQYSTVSSTENRDEEMSSIKVAKDNDENNRPAETTENHARVVQQGDEETDHVLQNDESGETNCEAFQEILDTVKQGNYLQGDDDNLVPETSINKKDELTSSVEVFGDKTENNGQAEATENSAKTTPESEEDSGHALQRDETGESIAHEANHGVEGPKNTPDPALVKQEEGLQAECEKLAPTEAEIEKRQGDISYFKVAEDNNANNKLAEDTERNTKILSESGEDSYKVLLTDEPGQTIRGLTNHNVKSPENNLDSLLVKQGEGMQGESDNLGQTKTSIKVAEDEDNIGPVETTKNSIKVILKGEEDSEHVLQKDDPQQKPIQERNPDVEKPEENLDKSLVNQEEDLQVEGENLAPTEASMENKDEDIPPVKMVGHKAENNMQDEDRENSPKGTPKVEDSEHSLSKDAREIIGCEADREIEGLEKFDNSPLVNQEVFLQREGENLISKEASVERRDENTSYMKIAKGNDNDDNDGLAAEAADISVKATSKGEENLEEVIQKDEPGKQPEQLLDVVSEDKEAEYILEKMENTTLVKEEGIIQNLEETSEVEKKEETKTVDDKKEKEAAIEKVFNTTSFSEETGVQMAEEIHNVRDLSPEFNEKEITKENFIEEQQCGALETVASSTNTEKSVIDKPATAELPSSSDKKETVKESLKEEESDVMVLKEEAGGTTLEFIKQTDLTEKAKAETLQDCAGQSRDFTALTTIENYFFMPEVPVEEINEKLLKQEKNTIIDSDSASEAVVSELGLKETKPDNKEHVKSFDIVPEEKGLATIETGVSLDSVDIEVQSEENSKSEENMSKKIFTVADETGEKIEHQMEDKASTGGIDNELSLTSRETTLDGISEDGSRDSYIMPLQEHEPTTTEVGKIMEETSARDEIIDEIAKIPSSVQKTDEKLIQKEDESINPADASELLSSDDGKDGAIEELKHEDAELHMPPKQHIEKNSYETEDVEISKRGETSALADQTEVCKLESLEVENPSDDPSKPIAVGPYQGSDKTILEQGDFVQTEGILTGVLVEKGTTGKKTNVCSHECEPTNTKTNELLAEKNLESDDLRQKLVFGTESEAKDPSHETLPQTNKSQTEENSNDVQDWNFESVEPQITPQVQGKTETKMAMETKLKAEDHINVSPTTKETITTHTVTEGVHERIQEVDGSEGIKEQAIHGESELKKTHKVSAEDYAFEKVEDCGTKSTDYLEATDSSEQTETVKADIQEATRETETSGTKALKEEKIQDEFSLKPEDITTTVVEDSEEKIKVEVDHFLEHNDNATVVPAESIVGEVPMDDKAIKETSLDERLETITIQSRPQAEEAGSKKLRMEGVDGSESIKERAIQQESQLKEIYEVSTEDDTLEKVEDCGTKSSDYLEATDPNKHTETVQEDIQEPTRETEAPGTKAPEEEKIQDEVRLKPVDVSKTEAEDTEETIKEKIEVEADNFLDENDNATMVPTESPIRETHMDDNSNESLETITIQPCPQAEEPGSKKLRIEEVDGSEGIKEQVIHGESELKEIQKVYAEEDILKKVEDCGTKSSDYLEETDSSEHTETLTADIQEPTRETKASGTKVPEEEKIQDEVSLKPVEISITEAEDKKEMIKEEIQVEAKNLLGEDGNAIAVPAESPIPEAHMDDKVVKETSSDESVETITIQHCPQAEEVGSKKLQIEEVEGSEGIKKDAIHGESELKEIHKVYAEDDILEKVEDSDYLKETDSREQTKTLTADIQEPTRETKASGTKAPEEEKIQDEVSLKPVEISTTEAENKKETIKEEIQVEADNLLGEDGNATAVPAESPIPEAHMDDKAVKKTTSDESVETITIQPCPQAEEVGSKKLQIEEVEGSEDIKRDAEEVDGSEDIKKYAIHEESELKEIHKVYAEDDILEKVEDSDYLEETDSREQTETLTANSQEPTRETEASGTKAPEEEKIQDEVSLKPVEISTTEAEDKKETIKEEIQVEADNLLEEDDNATAVPAESPIPEAHMDDKAIKETRSDESVETITIQPCPYAEEVGSKKLRIEEVDGSEGTKEKAIYGESELKEIHKVSAKDDIVQKVEDSRTKSSTYLEETDFSEQTETLTENIQETTRETKASGTKAPEEEKIQDEVSLKPVDVSTTEAEDTEETIKEKIKVEVDNILDEDDNVTVVPAESPIHEAHMDGKSIKETSPDESLETVTFQPCLQAEDVGSKKLPIEEVDGTEGIKEQAMHGEHGLKEIHRVSAKDDILQKVEDCGTKSSDYLEAIESSEQTVTVKANVQEPTMETELSGPKAPKEENIQDEVSLKPANVSTREAEDAEEKIKEYIEVEADNFLDEDDNATAVPTKSPKREAHKDDKTVKETSSDESVEIITIQPCPHAEEVGSKKLQIEEVDGSESIKEQAIHAESELKEIHKVSAKDDIVEKVDDCGTKSFDYLEETDSSDQTETVKAFIQEQTRETEAFGAEAPEEEKIQNKVSLKTVDVSETEVKDTKEAIKVKIKVEANNLFDEDDNATAVPAELPIREAHMDDKSVKETSSDESVETITIQPCPQAEEVGSKKLKIEEVDGSEGIKEQAIHGASELKEIHKVYAEDDILEKVEDCGRKSSDYQEETDSNEQTKTLTTDIQEPTRETEASGKKAPEEEKIQDDVSLKPVEISTREAEDTKEMIKEKIKAEADNFLDEDDYATAIPAESPIPEAPIPEAHMDDKAIKETRLDESVETITTQPCPHAEEVGNKKHRIEEVDGSEGTKEKTIYGESELKEIHKVSTKDDIVEKVEDSGTKSSTYLEETDFSEQTETLTTNIQETTRETEASGTKAPEEEKIHDEVSLKPVDVSTTEAEDTEETIKEKIKVEADNILDEDDNAIAVPAESPVLEAHTDDKVDKETSLDESLETVTIHPCPQAEDVGSKKHPIEEVDGSEGIKEQAMHGEQELKEIHRVSAEDDILQKEEDCGRKSSDYQEETDSNEQTETLTTDIQEPTRETEASGKKAPEEEKIQDEMDSLKPIEISTREAKDTKETIKEKIKVEADNFHDEDDNATAVPAESPKPEAHMDDKAIKDTRSDESVETITTQPCPHAEEVGNKKLRIEEVDGSEGTKEKAIYGESELKEIHKVSTKDDIVGKVEDSGTKSSTYLEETDFSEQTETLTTNIQETTRETEASGTKAPEEEKIHDEVSLKPVDVSTTEAEDTEETIKEKIKVEADNILDEDDNAIAVPAESPVREAHTDDKVDKETSLDESLETVTIHPCPQAEDVGSKKLPIEEVDGSEGIKEQAMHGEQELKEIHRVSAEDDILQKEEDCGRKSSDYQEETDSNEQTETLTTDIQEPTRETEASGKKAPEEEKIQDKVSLKPVEISTREAEDTKEMIKENIKVEADNFLDEDDNATAVPAESPIPEAHMDDKAIKETRSDDSIETITIQPCPHAEEVGSKKLRIEEVDGSEGTKEKAIYGESELKEIHKVSTKDDIVEKVEDSGTKSSTYLEETDFSEQTETLTTNIQETTRETEASGTKAPEEEKIHDEVSLKPVDVSTTEAEDTEETIKEKIKVEADNILDEDDNAIAVPAESPVREAHTDDKVDKETSLDESLETVTIHPCPQAEDVGSKKLPIEEVDGSEGIKEQAMHGEQELKEIHRVSAEDDILQKEEDCGRKSSDYQEETDSNEQTETLTTDIQEPTRETEASGKKAPEEEKIQDKVSLKPVEISTREAEDTKEMIKENIKVEADNFLDEDDNATAVPAESPIPEAHMDDKAIKETRSDDSIETITIQPCPHAEEVGSKKLRIEEVDGSEGTKEKAIYGESELKEIHKVSTKDDIVEKVEDSGTKSSTYLEETDFSEQTETLTTNIQETTRETEASGTKAPEEEKIHDEVSLKPVDVSTTEAEDTEETIKEKIKVEADNILDEDDNAIVVPAESPVCEAHTDDKAVNETCPNKSLETVTIQPCPQVEDVDSKKLPIEEVDGSEGIKGLAMHGERELKEIHRVSAEDDILQKVEDCGTKSSNYLEATDPSEQTATVKANIQEQTVETELSGTKALEEENIQDEVSLKPANLSTREAKDAEEKIKEYTEVEADKFLDENDNASAVPAESCMGEAHMDLEAVKEISSDESLEIITIENIRLEQDEPMVHKNEEKESVTQGKPGADEVEDVKTSPSAVVSSKYLGVEETQETGQSLRVEKLDSDRSEEGIKEDSGTMSEAKSLGIEMVTQGEMTSGQTLPTGNLEEEFQTPSSALLSLEREHGPTTVVKEAEATKIMEEEIINDSLATKATEETCLQNKEQLQTLSSALLSKEQEHEAQTAFKKTEEESTKEVESLDDKNINNFSAIKESEETGLEQEGPMDPEHVEKESATLEKQDTDEVEVTKTVSREQEHGTTTAGERTEEEEMKGAKMIGDESIDNSSAAKTTEGTCLKTKEHMELEVSTLGLESSKATHRGSSNEVQEEEGSKLDQASKLEPHEKEEMKYDDSPSGVQSHQVLPKSEDMKEKHLETAMTDLNAEESQCKETAEEDQIFKNRVSMEEVREVVEEKEVAKDSQSVSPGDETIIESHQGDELKAVACPEEETNKTFKATTNANQHEALKLPELIDKDSASENIEKKITAEESSYLNEAEGKNIEEAVSELDLDYKSGETHITKEKTEVIALSEKEAGVEISQKEGTAGFSEVNEITEDIQQLEKNSYAASEIKIPGEEEPSGNKEAAFITDNEDVLPVLQHPIDKALQKVELEHERPGKATEVDAEERGIECEGEKRMGGSGEINKESASVDSAKMSSSDLMQGSMKKNLQAAKNLTKEREPMPSKAKIQNEGAETTQIDKARADEEEGDEHKRSEPDSDSPVMVEASKDTEAKVPHKKSHNILSGVGSKVKHSISKVKKAITGKSSHPKTSLPK</sequence>
<feature type="compositionally biased region" description="Basic and acidic residues" evidence="1">
    <location>
        <begin position="813"/>
        <end position="832"/>
    </location>
</feature>
<feature type="region of interest" description="Disordered" evidence="1">
    <location>
        <begin position="1519"/>
        <end position="1555"/>
    </location>
</feature>
<feature type="compositionally biased region" description="Basic and acidic residues" evidence="1">
    <location>
        <begin position="4128"/>
        <end position="4166"/>
    </location>
</feature>
<feature type="compositionally biased region" description="Basic and acidic residues" evidence="1">
    <location>
        <begin position="5195"/>
        <end position="5211"/>
    </location>
</feature>
<feature type="region of interest" description="Disordered" evidence="1">
    <location>
        <begin position="4069"/>
        <end position="4222"/>
    </location>
</feature>
<feature type="compositionally biased region" description="Polar residues" evidence="1">
    <location>
        <begin position="2959"/>
        <end position="2969"/>
    </location>
</feature>
<feature type="region of interest" description="Disordered" evidence="1">
    <location>
        <begin position="2092"/>
        <end position="2122"/>
    </location>
</feature>
<feature type="compositionally biased region" description="Basic and acidic residues" evidence="1">
    <location>
        <begin position="5030"/>
        <end position="5047"/>
    </location>
</feature>
<feature type="region of interest" description="Disordered" evidence="1">
    <location>
        <begin position="3194"/>
        <end position="3228"/>
    </location>
</feature>
<feature type="region of interest" description="Disordered" evidence="1">
    <location>
        <begin position="5141"/>
        <end position="5338"/>
    </location>
</feature>
<feature type="region of interest" description="Disordered" evidence="1">
    <location>
        <begin position="2770"/>
        <end position="2887"/>
    </location>
</feature>
<feature type="compositionally biased region" description="Basic and acidic residues" evidence="1">
    <location>
        <begin position="5145"/>
        <end position="5173"/>
    </location>
</feature>
<feature type="compositionally biased region" description="Basic and acidic residues" evidence="1">
    <location>
        <begin position="2518"/>
        <end position="2529"/>
    </location>
</feature>
<feature type="compositionally biased region" description="Basic and acidic residues" evidence="1">
    <location>
        <begin position="3907"/>
        <end position="3925"/>
    </location>
</feature>
<feature type="compositionally biased region" description="Basic and acidic residues" evidence="1">
    <location>
        <begin position="76"/>
        <end position="99"/>
    </location>
</feature>
<feature type="compositionally biased region" description="Basic and acidic residues" evidence="1">
    <location>
        <begin position="3039"/>
        <end position="3051"/>
    </location>
</feature>
<feature type="compositionally biased region" description="Basic and acidic residues" evidence="1">
    <location>
        <begin position="4186"/>
        <end position="4209"/>
    </location>
</feature>
<feature type="region of interest" description="Disordered" evidence="1">
    <location>
        <begin position="1384"/>
        <end position="1406"/>
    </location>
</feature>
<feature type="region of interest" description="Disordered" evidence="1">
    <location>
        <begin position="1784"/>
        <end position="1893"/>
    </location>
</feature>
<feature type="region of interest" description="Disordered" evidence="1">
    <location>
        <begin position="1738"/>
        <end position="1765"/>
    </location>
</feature>
<feature type="compositionally biased region" description="Basic and acidic residues" evidence="1">
    <location>
        <begin position="4706"/>
        <end position="4728"/>
    </location>
</feature>
<feature type="compositionally biased region" description="Basic and acidic residues" evidence="1">
    <location>
        <begin position="1541"/>
        <end position="1553"/>
    </location>
</feature>
<feature type="compositionally biased region" description="Basic and acidic residues" evidence="1">
    <location>
        <begin position="2797"/>
        <end position="2819"/>
    </location>
</feature>
<name>A0A6P9EPP7_JUGRE</name>
<feature type="region of interest" description="Disordered" evidence="1">
    <location>
        <begin position="3578"/>
        <end position="3616"/>
    </location>
</feature>
<feature type="compositionally biased region" description="Polar residues" evidence="1">
    <location>
        <begin position="489"/>
        <end position="502"/>
    </location>
</feature>
<feature type="region of interest" description="Disordered" evidence="1">
    <location>
        <begin position="5574"/>
        <end position="5740"/>
    </location>
</feature>
<feature type="compositionally biased region" description="Basic and acidic residues" evidence="1">
    <location>
        <begin position="3767"/>
        <end position="3819"/>
    </location>
</feature>
<protein>
    <submittedName>
        <fullName evidence="3">Titin-like isoform X19</fullName>
    </submittedName>
</protein>
<feature type="compositionally biased region" description="Basic and acidic residues" evidence="1">
    <location>
        <begin position="3488"/>
        <end position="3511"/>
    </location>
</feature>
<feature type="region of interest" description="Disordered" evidence="1">
    <location>
        <begin position="4330"/>
        <end position="4398"/>
    </location>
</feature>
<feature type="compositionally biased region" description="Basic and acidic residues" evidence="1">
    <location>
        <begin position="2204"/>
        <end position="2225"/>
    </location>
</feature>
<reference evidence="3" key="1">
    <citation type="submission" date="2025-08" db="UniProtKB">
        <authorList>
            <consortium name="RefSeq"/>
        </authorList>
    </citation>
    <scope>IDENTIFICATION</scope>
    <source>
        <tissue evidence="3">Leaves</tissue>
    </source>
</reference>
<feature type="compositionally biased region" description="Polar residues" evidence="1">
    <location>
        <begin position="1165"/>
        <end position="1175"/>
    </location>
</feature>
<feature type="compositionally biased region" description="Basic and acidic residues" evidence="1">
    <location>
        <begin position="4532"/>
        <end position="4555"/>
    </location>
</feature>
<feature type="compositionally biased region" description="Polar residues" evidence="1">
    <location>
        <begin position="1923"/>
        <end position="1939"/>
    </location>
</feature>
<feature type="region of interest" description="Disordered" evidence="1">
    <location>
        <begin position="2426"/>
        <end position="2466"/>
    </location>
</feature>
<feature type="compositionally biased region" description="Low complexity" evidence="1">
    <location>
        <begin position="5613"/>
        <end position="5625"/>
    </location>
</feature>
<feature type="compositionally biased region" description="Basic and acidic residues" evidence="1">
    <location>
        <begin position="3590"/>
        <end position="3616"/>
    </location>
</feature>
<feature type="compositionally biased region" description="Basic and acidic residues" evidence="1">
    <location>
        <begin position="1199"/>
        <end position="1234"/>
    </location>
</feature>
<organism evidence="2 3">
    <name type="scientific">Juglans regia</name>
    <name type="common">English walnut</name>
    <dbReference type="NCBI Taxonomy" id="51240"/>
    <lineage>
        <taxon>Eukaryota</taxon>
        <taxon>Viridiplantae</taxon>
        <taxon>Streptophyta</taxon>
        <taxon>Embryophyta</taxon>
        <taxon>Tracheophyta</taxon>
        <taxon>Spermatophyta</taxon>
        <taxon>Magnoliopsida</taxon>
        <taxon>eudicotyledons</taxon>
        <taxon>Gunneridae</taxon>
        <taxon>Pentapetalae</taxon>
        <taxon>rosids</taxon>
        <taxon>fabids</taxon>
        <taxon>Fagales</taxon>
        <taxon>Juglandaceae</taxon>
        <taxon>Juglans</taxon>
    </lineage>
</organism>
<feature type="compositionally biased region" description="Polar residues" evidence="1">
    <location>
        <begin position="3476"/>
        <end position="3487"/>
    </location>
</feature>
<feature type="compositionally biased region" description="Basic and acidic residues" evidence="1">
    <location>
        <begin position="2447"/>
        <end position="2466"/>
    </location>
</feature>
<feature type="compositionally biased region" description="Basic and acidic residues" evidence="1">
    <location>
        <begin position="5574"/>
        <end position="5603"/>
    </location>
</feature>
<feature type="region of interest" description="Disordered" evidence="1">
    <location>
        <begin position="1161"/>
        <end position="1305"/>
    </location>
</feature>
<dbReference type="GeneID" id="109013843"/>
<feature type="compositionally biased region" description="Polar residues" evidence="1">
    <location>
        <begin position="833"/>
        <end position="845"/>
    </location>
</feature>
<feature type="compositionally biased region" description="Basic and acidic residues" evidence="1">
    <location>
        <begin position="4474"/>
        <end position="4512"/>
    </location>
</feature>
<feature type="region of interest" description="Disordered" evidence="1">
    <location>
        <begin position="2330"/>
        <end position="2355"/>
    </location>
</feature>
<proteinExistence type="predicted"/>
<feature type="compositionally biased region" description="Basic and acidic residues" evidence="1">
    <location>
        <begin position="4426"/>
        <end position="4441"/>
    </location>
</feature>
<feature type="region of interest" description="Disordered" evidence="1">
    <location>
        <begin position="3388"/>
        <end position="3418"/>
    </location>
</feature>
<feature type="compositionally biased region" description="Basic and acidic residues" evidence="1">
    <location>
        <begin position="2867"/>
        <end position="2881"/>
    </location>
</feature>
<feature type="region of interest" description="Disordered" evidence="1">
    <location>
        <begin position="4584"/>
        <end position="4608"/>
    </location>
</feature>
<feature type="compositionally biased region" description="Basic and acidic residues" evidence="1">
    <location>
        <begin position="12"/>
        <end position="35"/>
    </location>
</feature>
<feature type="region of interest" description="Disordered" evidence="1">
    <location>
        <begin position="3731"/>
        <end position="3934"/>
    </location>
</feature>
<feature type="compositionally biased region" description="Low complexity" evidence="1">
    <location>
        <begin position="4695"/>
        <end position="4705"/>
    </location>
</feature>
<dbReference type="RefSeq" id="XP_035549584.1">
    <property type="nucleotide sequence ID" value="XM_035693691.1"/>
</dbReference>
<feature type="region of interest" description="Disordered" evidence="1">
    <location>
        <begin position="3039"/>
        <end position="3058"/>
    </location>
</feature>
<evidence type="ECO:0000313" key="2">
    <source>
        <dbReference type="Proteomes" id="UP000235220"/>
    </source>
</evidence>
<feature type="compositionally biased region" description="Basic and acidic residues" evidence="1">
    <location>
        <begin position="2103"/>
        <end position="2122"/>
    </location>
</feature>
<feature type="compositionally biased region" description="Basic and acidic residues" evidence="1">
    <location>
        <begin position="4014"/>
        <end position="4036"/>
    </location>
</feature>
<feature type="compositionally biased region" description="Basic and acidic residues" evidence="1">
    <location>
        <begin position="639"/>
        <end position="656"/>
    </location>
</feature>
<feature type="region of interest" description="Disordered" evidence="1">
    <location>
        <begin position="2591"/>
        <end position="2657"/>
    </location>
</feature>
<feature type="compositionally biased region" description="Polar residues" evidence="1">
    <location>
        <begin position="897"/>
        <end position="907"/>
    </location>
</feature>
<feature type="compositionally biased region" description="Basic and acidic residues" evidence="1">
    <location>
        <begin position="5298"/>
        <end position="5320"/>
    </location>
</feature>
<feature type="compositionally biased region" description="Basic and acidic residues" evidence="1">
    <location>
        <begin position="908"/>
        <end position="937"/>
    </location>
</feature>
<feature type="compositionally biased region" description="Basic and acidic residues" evidence="1">
    <location>
        <begin position="853"/>
        <end position="867"/>
    </location>
</feature>
<feature type="compositionally biased region" description="Basic and acidic residues" evidence="1">
    <location>
        <begin position="4080"/>
        <end position="4095"/>
    </location>
</feature>
<feature type="compositionally biased region" description="Basic and acidic residues" evidence="1">
    <location>
        <begin position="4978"/>
        <end position="4990"/>
    </location>
</feature>
<dbReference type="Proteomes" id="UP000235220">
    <property type="component" value="Chromosome 1"/>
</dbReference>
<feature type="compositionally biased region" description="Acidic residues" evidence="1">
    <location>
        <begin position="1"/>
        <end position="11"/>
    </location>
</feature>
<feature type="region of interest" description="Disordered" evidence="1">
    <location>
        <begin position="2511"/>
        <end position="2551"/>
    </location>
</feature>
<evidence type="ECO:0000313" key="3">
    <source>
        <dbReference type="RefSeq" id="XP_035549584.1"/>
    </source>
</evidence>
<feature type="compositionally biased region" description="Basic and acidic residues" evidence="1">
    <location>
        <begin position="5663"/>
        <end position="5682"/>
    </location>
</feature>
<feature type="compositionally biased region" description="Basic and acidic residues" evidence="1">
    <location>
        <begin position="3667"/>
        <end position="3685"/>
    </location>
</feature>
<feature type="region of interest" description="Disordered" evidence="1">
    <location>
        <begin position="1"/>
        <end position="190"/>
    </location>
</feature>
<feature type="compositionally biased region" description="Basic and acidic residues" evidence="1">
    <location>
        <begin position="121"/>
        <end position="151"/>
    </location>
</feature>
<feature type="region of interest" description="Disordered" evidence="1">
    <location>
        <begin position="1923"/>
        <end position="1989"/>
    </location>
</feature>
<feature type="region of interest" description="Disordered" evidence="1">
    <location>
        <begin position="466"/>
        <end position="685"/>
    </location>
</feature>
<accession>A0A6P9EPP7</accession>
<feature type="compositionally biased region" description="Low complexity" evidence="1">
    <location>
        <begin position="4349"/>
        <end position="4359"/>
    </location>
</feature>
<feature type="region of interest" description="Disordered" evidence="1">
    <location>
        <begin position="4678"/>
        <end position="4744"/>
    </location>
</feature>
<feature type="compositionally biased region" description="Polar residues" evidence="1">
    <location>
        <begin position="3829"/>
        <end position="3838"/>
    </location>
</feature>
<feature type="compositionally biased region" description="Basic and acidic residues" evidence="1">
    <location>
        <begin position="298"/>
        <end position="323"/>
    </location>
</feature>
<feature type="region of interest" description="Disordered" evidence="1">
    <location>
        <begin position="3138"/>
        <end position="3179"/>
    </location>
</feature>
<feature type="compositionally biased region" description="Polar residues" evidence="1">
    <location>
        <begin position="554"/>
        <end position="563"/>
    </location>
</feature>
<feature type="region of interest" description="Disordered" evidence="1">
    <location>
        <begin position="1348"/>
        <end position="1372"/>
    </location>
</feature>
<evidence type="ECO:0000256" key="1">
    <source>
        <dbReference type="SAM" id="MobiDB-lite"/>
    </source>
</evidence>
<feature type="compositionally biased region" description="Basic and acidic residues" evidence="1">
    <location>
        <begin position="510"/>
        <end position="524"/>
    </location>
</feature>
<feature type="compositionally biased region" description="Basic and acidic residues" evidence="1">
    <location>
        <begin position="1814"/>
        <end position="1856"/>
    </location>
</feature>
<feature type="compositionally biased region" description="Basic residues" evidence="1">
    <location>
        <begin position="5715"/>
        <end position="5727"/>
    </location>
</feature>
<feature type="compositionally biased region" description="Basic and acidic residues" evidence="1">
    <location>
        <begin position="3388"/>
        <end position="3397"/>
    </location>
</feature>
<feature type="region of interest" description="Disordered" evidence="1">
    <location>
        <begin position="3462"/>
        <end position="3526"/>
    </location>
</feature>
<feature type="region of interest" description="Disordered" evidence="1">
    <location>
        <begin position="2669"/>
        <end position="2745"/>
    </location>
</feature>
<dbReference type="PANTHER" id="PTHR35511">
    <property type="entry name" value="A-KINASE ANCHOR-LIKE PROTEIN"/>
    <property type="match status" value="1"/>
</dbReference>
<feature type="compositionally biased region" description="Basic and acidic residues" evidence="1">
    <location>
        <begin position="1789"/>
        <end position="1800"/>
    </location>
</feature>
<feature type="compositionally biased region" description="Basic and acidic residues" evidence="1">
    <location>
        <begin position="2280"/>
        <end position="2299"/>
    </location>
</feature>
<feature type="region of interest" description="Disordered" evidence="1">
    <location>
        <begin position="3636"/>
        <end position="3685"/>
    </location>
</feature>
<feature type="compositionally biased region" description="Polar residues" evidence="1">
    <location>
        <begin position="1971"/>
        <end position="1988"/>
    </location>
</feature>
<feature type="region of interest" description="Disordered" evidence="1">
    <location>
        <begin position="3983"/>
        <end position="4052"/>
    </location>
</feature>
<feature type="compositionally biased region" description="Low complexity" evidence="1">
    <location>
        <begin position="4003"/>
        <end position="4013"/>
    </location>
</feature>
<dbReference type="PANTHER" id="PTHR35511:SF2">
    <property type="entry name" value="A-KINASE ANCHOR-LIKE PROTEIN"/>
    <property type="match status" value="1"/>
</dbReference>
<feature type="region of interest" description="Disordered" evidence="1">
    <location>
        <begin position="2247"/>
        <end position="2299"/>
    </location>
</feature>
<feature type="compositionally biased region" description="Basic and acidic residues" evidence="1">
    <location>
        <begin position="1386"/>
        <end position="1403"/>
    </location>
</feature>
<feature type="compositionally biased region" description="Basic and acidic residues" evidence="1">
    <location>
        <begin position="2615"/>
        <end position="2638"/>
    </location>
</feature>
<feature type="region of interest" description="Disordered" evidence="1">
    <location>
        <begin position="206"/>
        <end position="440"/>
    </location>
</feature>
<feature type="compositionally biased region" description="Polar residues" evidence="1">
    <location>
        <begin position="4522"/>
        <end position="4531"/>
    </location>
</feature>
<feature type="compositionally biased region" description="Basic and acidic residues" evidence="1">
    <location>
        <begin position="665"/>
        <end position="674"/>
    </location>
</feature>
<feature type="compositionally biased region" description="Polar residues" evidence="1">
    <location>
        <begin position="1009"/>
        <end position="1023"/>
    </location>
</feature>
<feature type="compositionally biased region" description="Acidic residues" evidence="1">
    <location>
        <begin position="5185"/>
        <end position="5194"/>
    </location>
</feature>
<feature type="region of interest" description="Disordered" evidence="1">
    <location>
        <begin position="972"/>
        <end position="1063"/>
    </location>
</feature>
<feature type="compositionally biased region" description="Basic and acidic residues" evidence="1">
    <location>
        <begin position="1029"/>
        <end position="1049"/>
    </location>
</feature>
<feature type="compositionally biased region" description="Low complexity" evidence="1">
    <location>
        <begin position="3656"/>
        <end position="3666"/>
    </location>
</feature>
<feature type="compositionally biased region" description="Polar residues" evidence="1">
    <location>
        <begin position="4176"/>
        <end position="4185"/>
    </location>
</feature>
<keyword evidence="2" id="KW-1185">Reference proteome</keyword>
<feature type="compositionally biased region" description="Basic and acidic residues" evidence="1">
    <location>
        <begin position="3209"/>
        <end position="3224"/>
    </location>
</feature>
<feature type="compositionally biased region" description="Basic and acidic residues" evidence="1">
    <location>
        <begin position="3737"/>
        <end position="3748"/>
    </location>
</feature>
<feature type="compositionally biased region" description="Polar residues" evidence="1">
    <location>
        <begin position="179"/>
        <end position="190"/>
    </location>
</feature>
<feature type="compositionally biased region" description="Polar residues" evidence="1">
    <location>
        <begin position="5729"/>
        <end position="5740"/>
    </location>
</feature>
<feature type="region of interest" description="Disordered" evidence="1">
    <location>
        <begin position="2942"/>
        <end position="3008"/>
    </location>
</feature>
<feature type="region of interest" description="Disordered" evidence="1">
    <location>
        <begin position="4238"/>
        <end position="4262"/>
    </location>
</feature>
<feature type="compositionally biased region" description="Basic and acidic residues" evidence="1">
    <location>
        <begin position="3839"/>
        <end position="3892"/>
    </location>
</feature>
<feature type="compositionally biased region" description="Acidic residues" evidence="1">
    <location>
        <begin position="352"/>
        <end position="361"/>
    </location>
</feature>
<feature type="compositionally biased region" description="Basic and acidic residues" evidence="1">
    <location>
        <begin position="4360"/>
        <end position="4382"/>
    </location>
</feature>
<gene>
    <name evidence="3" type="primary">LOC109013843</name>
</gene>
<feature type="compositionally biased region" description="Basic and acidic residues" evidence="1">
    <location>
        <begin position="2686"/>
        <end position="2698"/>
    </location>
</feature>
<feature type="region of interest" description="Disordered" evidence="1">
    <location>
        <begin position="4415"/>
        <end position="4568"/>
    </location>
</feature>
<feature type="compositionally biased region" description="Basic and acidic residues" evidence="1">
    <location>
        <begin position="2830"/>
        <end position="2841"/>
    </location>
</feature>
<feature type="compositionally biased region" description="Basic and acidic residues" evidence="1">
    <location>
        <begin position="564"/>
        <end position="594"/>
    </location>
</feature>
<feature type="compositionally biased region" description="Polar residues" evidence="1">
    <location>
        <begin position="156"/>
        <end position="170"/>
    </location>
</feature>